<dbReference type="RefSeq" id="WP_169144153.1">
    <property type="nucleotide sequence ID" value="NZ_JABBGA010000001.1"/>
</dbReference>
<dbReference type="GO" id="GO:0007165">
    <property type="term" value="P:signal transduction"/>
    <property type="evidence" value="ECO:0007669"/>
    <property type="project" value="UniProtKB-KW"/>
</dbReference>
<feature type="coiled-coil region" evidence="5">
    <location>
        <begin position="332"/>
        <end position="359"/>
    </location>
</feature>
<dbReference type="InterPro" id="IPR051310">
    <property type="entry name" value="MCP_chemotaxis"/>
</dbReference>
<evidence type="ECO:0000256" key="6">
    <source>
        <dbReference type="SAM" id="MobiDB-lite"/>
    </source>
</evidence>
<dbReference type="SMART" id="SM00283">
    <property type="entry name" value="MA"/>
    <property type="match status" value="1"/>
</dbReference>
<evidence type="ECO:0000313" key="10">
    <source>
        <dbReference type="EMBL" id="NML24533.1"/>
    </source>
</evidence>
<dbReference type="InterPro" id="IPR004090">
    <property type="entry name" value="Chemotax_Me-accpt_rcpt"/>
</dbReference>
<comment type="similarity">
    <text evidence="3">Belongs to the methyl-accepting chemotaxis (MCP) protein family.</text>
</comment>
<reference evidence="10 11" key="1">
    <citation type="submission" date="2020-04" db="EMBL/GenBank/DDBJ databases">
        <title>Zoogloea sp. G-4-1-14 isolated from soil.</title>
        <authorList>
            <person name="Dahal R.H."/>
        </authorList>
    </citation>
    <scope>NUCLEOTIDE SEQUENCE [LARGE SCALE GENOMIC DNA]</scope>
    <source>
        <strain evidence="10 11">G-4-1-14</strain>
    </source>
</reference>
<dbReference type="InterPro" id="IPR003660">
    <property type="entry name" value="HAMP_dom"/>
</dbReference>
<evidence type="ECO:0000259" key="9">
    <source>
        <dbReference type="PROSITE" id="PS50885"/>
    </source>
</evidence>
<dbReference type="GO" id="GO:0005886">
    <property type="term" value="C:plasma membrane"/>
    <property type="evidence" value="ECO:0007669"/>
    <property type="project" value="TreeGrafter"/>
</dbReference>
<comment type="subcellular location">
    <subcellularLocation>
        <location evidence="1">Membrane</location>
    </subcellularLocation>
</comment>
<dbReference type="AlphaFoldDB" id="A0A848G261"/>
<dbReference type="Pfam" id="PF00015">
    <property type="entry name" value="MCPsignal"/>
    <property type="match status" value="1"/>
</dbReference>
<keyword evidence="7" id="KW-0472">Membrane</keyword>
<dbReference type="SUPFAM" id="SSF58104">
    <property type="entry name" value="Methyl-accepting chemotaxis protein (MCP) signaling domain"/>
    <property type="match status" value="1"/>
</dbReference>
<keyword evidence="2" id="KW-0145">Chemotaxis</keyword>
<feature type="domain" description="HAMP" evidence="9">
    <location>
        <begin position="390"/>
        <end position="442"/>
    </location>
</feature>
<evidence type="ECO:0000256" key="3">
    <source>
        <dbReference type="ARBA" id="ARBA00029447"/>
    </source>
</evidence>
<dbReference type="FunFam" id="1.10.287.950:FF:000001">
    <property type="entry name" value="Methyl-accepting chemotaxis sensory transducer"/>
    <property type="match status" value="1"/>
</dbReference>
<dbReference type="CDD" id="cd17527">
    <property type="entry name" value="HAMP_II"/>
    <property type="match status" value="1"/>
</dbReference>
<evidence type="ECO:0000256" key="7">
    <source>
        <dbReference type="SAM" id="Phobius"/>
    </source>
</evidence>
<dbReference type="InterPro" id="IPR041395">
    <property type="entry name" value="McpB_HAMP_3rd"/>
</dbReference>
<dbReference type="PROSITE" id="PS50111">
    <property type="entry name" value="CHEMOTAXIS_TRANSDUC_2"/>
    <property type="match status" value="1"/>
</dbReference>
<feature type="transmembrane region" description="Helical" evidence="7">
    <location>
        <begin position="182"/>
        <end position="203"/>
    </location>
</feature>
<dbReference type="GO" id="GO:0004888">
    <property type="term" value="F:transmembrane signaling receptor activity"/>
    <property type="evidence" value="ECO:0007669"/>
    <property type="project" value="InterPro"/>
</dbReference>
<keyword evidence="7" id="KW-0812">Transmembrane</keyword>
<evidence type="ECO:0000259" key="8">
    <source>
        <dbReference type="PROSITE" id="PS50111"/>
    </source>
</evidence>
<keyword evidence="7" id="KW-1133">Transmembrane helix</keyword>
<dbReference type="CDD" id="cd17528">
    <property type="entry name" value="HAMP_III"/>
    <property type="match status" value="1"/>
</dbReference>
<evidence type="ECO:0000256" key="1">
    <source>
        <dbReference type="ARBA" id="ARBA00004370"/>
    </source>
</evidence>
<gene>
    <name evidence="10" type="ORF">HHL15_02155</name>
</gene>
<dbReference type="InterPro" id="IPR004089">
    <property type="entry name" value="MCPsignal_dom"/>
</dbReference>
<dbReference type="PRINTS" id="PR00260">
    <property type="entry name" value="CHEMTRNSDUCR"/>
</dbReference>
<keyword evidence="11" id="KW-1185">Reference proteome</keyword>
<dbReference type="SMART" id="SM00304">
    <property type="entry name" value="HAMP"/>
    <property type="match status" value="2"/>
</dbReference>
<evidence type="ECO:0000313" key="11">
    <source>
        <dbReference type="Proteomes" id="UP000580043"/>
    </source>
</evidence>
<dbReference type="EMBL" id="JABBGA010000001">
    <property type="protein sequence ID" value="NML24533.1"/>
    <property type="molecule type" value="Genomic_DNA"/>
</dbReference>
<dbReference type="Gene3D" id="1.10.287.950">
    <property type="entry name" value="Methyl-accepting chemotaxis protein"/>
    <property type="match status" value="1"/>
</dbReference>
<evidence type="ECO:0000256" key="4">
    <source>
        <dbReference type="PROSITE-ProRule" id="PRU00284"/>
    </source>
</evidence>
<proteinExistence type="inferred from homology"/>
<accession>A0A848G261</accession>
<dbReference type="Pfam" id="PF18575">
    <property type="entry name" value="HAMP_N3"/>
    <property type="match status" value="1"/>
</dbReference>
<feature type="coiled-coil region" evidence="5">
    <location>
        <begin position="640"/>
        <end position="671"/>
    </location>
</feature>
<evidence type="ECO:0000256" key="2">
    <source>
        <dbReference type="ARBA" id="ARBA00022500"/>
    </source>
</evidence>
<feature type="domain" description="Methyl-accepting transducer" evidence="8">
    <location>
        <begin position="447"/>
        <end position="662"/>
    </location>
</feature>
<dbReference type="CDD" id="cd11386">
    <property type="entry name" value="MCP_signal"/>
    <property type="match status" value="1"/>
</dbReference>
<dbReference type="PANTHER" id="PTHR43531:SF11">
    <property type="entry name" value="METHYL-ACCEPTING CHEMOTAXIS PROTEIN 3"/>
    <property type="match status" value="1"/>
</dbReference>
<evidence type="ECO:0000256" key="5">
    <source>
        <dbReference type="SAM" id="Coils"/>
    </source>
</evidence>
<feature type="compositionally biased region" description="Basic and acidic residues" evidence="6">
    <location>
        <begin position="686"/>
        <end position="702"/>
    </location>
</feature>
<dbReference type="PROSITE" id="PS50885">
    <property type="entry name" value="HAMP"/>
    <property type="match status" value="1"/>
</dbReference>
<organism evidence="10 11">
    <name type="scientific">Zoogloea dura</name>
    <dbReference type="NCBI Taxonomy" id="2728840"/>
    <lineage>
        <taxon>Bacteria</taxon>
        <taxon>Pseudomonadati</taxon>
        <taxon>Pseudomonadota</taxon>
        <taxon>Betaproteobacteria</taxon>
        <taxon>Rhodocyclales</taxon>
        <taxon>Zoogloeaceae</taxon>
        <taxon>Zoogloea</taxon>
    </lineage>
</organism>
<dbReference type="GO" id="GO:0006935">
    <property type="term" value="P:chemotaxis"/>
    <property type="evidence" value="ECO:0007669"/>
    <property type="project" value="UniProtKB-KW"/>
</dbReference>
<dbReference type="Proteomes" id="UP000580043">
    <property type="component" value="Unassembled WGS sequence"/>
</dbReference>
<sequence length="723" mass="76309">MSVTRRMTLLVLVALLGVLGLAMISTSQMSRLLAVTDESGARSLPGVLDVVTNREQFSRIQLAMAKLVAGEQPSRFAEVAKSMGEAARGLRSGLEKGAASASDERSRRLFEEERALFGEIERRMVELLEAERAHHRTEAQEAYQASQPLGDMLKARLEEHLVLAEGLARQSADEARRIHDSAILFLGVTAVLVVLGVGCLGFFTTRGLMRLLGGEPGAAVEVAKRVAAGDLSTPIALQPGDTSSLMAALKGMTLGLQRLMDEMKHMSLEHDRGDIDVVIDTSVLQGAFAEVAQGVNSMVAGHIAVKKKAMACIRAFGEGNLDAPLEVFPGKKRFINDNVEQLRANIKALITDAATLAQAATAGCLDTRADATRHQGDFRRIVEGVNGTLDAIVGPLAEVMTVIAALEQGDLTCSVKGEYRGQLGELKEALNGTLRKLAGVIAEVRVTSDAISSSSEEVSATAQSLSQGAGEQAASIEETSASIEQMSASVCQNSDNARLTDGMASKAVTEAREGGAAVRSTVEAMKSIADKIGIVDDIAYQTNLLALNAAIEAARAGEHGKGFAVVAAEVRKLAERSQIAAQEISETAKGSVALAERAGALLEVIIPSISKTSDLVQEISSASEEQGSGISQINLAMGQLSQSSQQNASASEELAATAEEMNAQAELLNRAMAYFRLNGDERQASAAREAARRRPAVKRDAGMRSAASNGSRVLEADYVEFAA</sequence>
<protein>
    <submittedName>
        <fullName evidence="10">HAMP domain-containing protein</fullName>
    </submittedName>
</protein>
<feature type="region of interest" description="Disordered" evidence="6">
    <location>
        <begin position="686"/>
        <end position="706"/>
    </location>
</feature>
<dbReference type="PANTHER" id="PTHR43531">
    <property type="entry name" value="PROTEIN ICFG"/>
    <property type="match status" value="1"/>
</dbReference>
<keyword evidence="4" id="KW-0807">Transducer</keyword>
<comment type="caution">
    <text evidence="10">The sequence shown here is derived from an EMBL/GenBank/DDBJ whole genome shotgun (WGS) entry which is preliminary data.</text>
</comment>
<dbReference type="Pfam" id="PF18947">
    <property type="entry name" value="HAMP_2"/>
    <property type="match status" value="1"/>
</dbReference>
<dbReference type="Gene3D" id="1.20.120.1530">
    <property type="match status" value="2"/>
</dbReference>
<name>A0A848G261_9RHOO</name>
<keyword evidence="5" id="KW-0175">Coiled coil</keyword>